<feature type="transmembrane region" description="Helical" evidence="6">
    <location>
        <begin position="354"/>
        <end position="374"/>
    </location>
</feature>
<dbReference type="PANTHER" id="PTHR30250">
    <property type="entry name" value="PST FAMILY PREDICTED COLANIC ACID TRANSPORTER"/>
    <property type="match status" value="1"/>
</dbReference>
<comment type="subcellular location">
    <subcellularLocation>
        <location evidence="1">Cell membrane</location>
        <topology evidence="1">Multi-pass membrane protein</topology>
    </subcellularLocation>
</comment>
<keyword evidence="8" id="KW-1185">Reference proteome</keyword>
<keyword evidence="4 6" id="KW-1133">Transmembrane helix</keyword>
<accession>A0AAE3VBC5</accession>
<feature type="transmembrane region" description="Helical" evidence="6">
    <location>
        <begin position="211"/>
        <end position="228"/>
    </location>
</feature>
<evidence type="ECO:0000313" key="8">
    <source>
        <dbReference type="Proteomes" id="UP001241537"/>
    </source>
</evidence>
<feature type="transmembrane region" description="Helical" evidence="6">
    <location>
        <begin position="12"/>
        <end position="34"/>
    </location>
</feature>
<sequence>MNSKYQYLLKNTGILALSNFSSKILIVFLVPLYTSILTTQEYGVYDLVSTTVQLLFPVLSCNILEALMRFLLDKNNSRTEVVTLSALYLTLGILIGIVVFEVIQYFNLPSALSRYDAYILVFYISYTIYQFCIQLAKGLEKVRIIALASIVGTLSVIICNVLFLLVFNYGLSGYFMANITGFVVPSLYYLIQIKPWKYIRFYFNRQLNREMLTYCIPLIATMVVWWVNSSSDKYIVTYIVGVSANGILSIAYKIPNIMNTLQSVFIQAWQISAIRESDKVDAIPFYQNMFNYCMAFMCVGGSFLICFAKNIAELLYAKDFFVAWKFVPLLIVSNVLNSASGFIGPILNAKKDTVPMFVSAIVGAVSNIVLNIFLCKLFGIQGITIATMISSFIIFVVRKKFLDKYFQISNRSIFIFMSWLILILQSTLLICEVPCWMIFAMLMLEIVLYRNELLIVVQRVLKKLAVV</sequence>
<gene>
    <name evidence="7" type="ORF">J2S20_001698</name>
</gene>
<feature type="transmembrane region" description="Helical" evidence="6">
    <location>
        <begin position="380"/>
        <end position="397"/>
    </location>
</feature>
<dbReference type="GO" id="GO:0005886">
    <property type="term" value="C:plasma membrane"/>
    <property type="evidence" value="ECO:0007669"/>
    <property type="project" value="UniProtKB-SubCell"/>
</dbReference>
<keyword evidence="3 6" id="KW-0812">Transmembrane</keyword>
<feature type="transmembrane region" description="Helical" evidence="6">
    <location>
        <begin position="115"/>
        <end position="132"/>
    </location>
</feature>
<proteinExistence type="predicted"/>
<dbReference type="Proteomes" id="UP001241537">
    <property type="component" value="Unassembled WGS sequence"/>
</dbReference>
<organism evidence="7 8">
    <name type="scientific">Moryella indoligenes</name>
    <dbReference type="NCBI Taxonomy" id="371674"/>
    <lineage>
        <taxon>Bacteria</taxon>
        <taxon>Bacillati</taxon>
        <taxon>Bacillota</taxon>
        <taxon>Clostridia</taxon>
        <taxon>Lachnospirales</taxon>
        <taxon>Lachnospiraceae</taxon>
        <taxon>Moryella</taxon>
    </lineage>
</organism>
<evidence type="ECO:0000256" key="2">
    <source>
        <dbReference type="ARBA" id="ARBA00022475"/>
    </source>
</evidence>
<dbReference type="InterPro" id="IPR002797">
    <property type="entry name" value="Polysacc_synth"/>
</dbReference>
<name>A0AAE3VBC5_9FIRM</name>
<feature type="transmembrane region" description="Helical" evidence="6">
    <location>
        <begin position="234"/>
        <end position="252"/>
    </location>
</feature>
<dbReference type="RefSeq" id="WP_106611345.1">
    <property type="nucleotide sequence ID" value="NZ_JAUSTO010000010.1"/>
</dbReference>
<dbReference type="Pfam" id="PF01943">
    <property type="entry name" value="Polysacc_synt"/>
    <property type="match status" value="1"/>
</dbReference>
<feature type="transmembrane region" description="Helical" evidence="6">
    <location>
        <begin position="323"/>
        <end position="347"/>
    </location>
</feature>
<feature type="transmembrane region" description="Helical" evidence="6">
    <location>
        <begin position="289"/>
        <end position="311"/>
    </location>
</feature>
<evidence type="ECO:0000256" key="5">
    <source>
        <dbReference type="ARBA" id="ARBA00023136"/>
    </source>
</evidence>
<feature type="transmembrane region" description="Helical" evidence="6">
    <location>
        <begin position="409"/>
        <end position="430"/>
    </location>
</feature>
<keyword evidence="5 6" id="KW-0472">Membrane</keyword>
<evidence type="ECO:0000256" key="4">
    <source>
        <dbReference type="ARBA" id="ARBA00022989"/>
    </source>
</evidence>
<evidence type="ECO:0000256" key="1">
    <source>
        <dbReference type="ARBA" id="ARBA00004651"/>
    </source>
</evidence>
<reference evidence="7" key="1">
    <citation type="submission" date="2023-07" db="EMBL/GenBank/DDBJ databases">
        <title>Genomic Encyclopedia of Type Strains, Phase IV (KMG-IV): sequencing the most valuable type-strain genomes for metagenomic binning, comparative biology and taxonomic classification.</title>
        <authorList>
            <person name="Goeker M."/>
        </authorList>
    </citation>
    <scope>NUCLEOTIDE SEQUENCE</scope>
    <source>
        <strain evidence="7">DSM 19659</strain>
    </source>
</reference>
<feature type="transmembrane region" description="Helical" evidence="6">
    <location>
        <begin position="173"/>
        <end position="191"/>
    </location>
</feature>
<evidence type="ECO:0000313" key="7">
    <source>
        <dbReference type="EMBL" id="MDQ0152992.1"/>
    </source>
</evidence>
<evidence type="ECO:0000256" key="6">
    <source>
        <dbReference type="SAM" id="Phobius"/>
    </source>
</evidence>
<comment type="caution">
    <text evidence="7">The sequence shown here is derived from an EMBL/GenBank/DDBJ whole genome shotgun (WGS) entry which is preliminary data.</text>
</comment>
<feature type="transmembrane region" description="Helical" evidence="6">
    <location>
        <begin position="144"/>
        <end position="167"/>
    </location>
</feature>
<dbReference type="EMBL" id="JAUSTO010000010">
    <property type="protein sequence ID" value="MDQ0152992.1"/>
    <property type="molecule type" value="Genomic_DNA"/>
</dbReference>
<dbReference type="PANTHER" id="PTHR30250:SF11">
    <property type="entry name" value="O-ANTIGEN TRANSPORTER-RELATED"/>
    <property type="match status" value="1"/>
</dbReference>
<feature type="transmembrane region" description="Helical" evidence="6">
    <location>
        <begin position="84"/>
        <end position="103"/>
    </location>
</feature>
<dbReference type="AlphaFoldDB" id="A0AAE3VBC5"/>
<evidence type="ECO:0000256" key="3">
    <source>
        <dbReference type="ARBA" id="ARBA00022692"/>
    </source>
</evidence>
<protein>
    <submittedName>
        <fullName evidence="7">O-antigen/teichoic acid export membrane protein</fullName>
    </submittedName>
</protein>
<feature type="transmembrane region" description="Helical" evidence="6">
    <location>
        <begin position="54"/>
        <end position="72"/>
    </location>
</feature>
<keyword evidence="2" id="KW-1003">Cell membrane</keyword>
<dbReference type="InterPro" id="IPR050833">
    <property type="entry name" value="Poly_Biosynth_Transport"/>
</dbReference>